<name>A0A8C0BK96_9AVES</name>
<dbReference type="CDD" id="cd08690">
    <property type="entry name" value="C2_Freud-1"/>
    <property type="match status" value="1"/>
</dbReference>
<dbReference type="PROSITE" id="PS50004">
    <property type="entry name" value="C2"/>
    <property type="match status" value="1"/>
</dbReference>
<reference evidence="6" key="1">
    <citation type="submission" date="2025-08" db="UniProtKB">
        <authorList>
            <consortium name="Ensembl"/>
        </authorList>
    </citation>
    <scope>IDENTIFICATION</scope>
</reference>
<dbReference type="FunFam" id="2.60.40.150:FF:000104">
    <property type="entry name" value="coiled-coil and C2 domain-containing protein 1B"/>
    <property type="match status" value="1"/>
</dbReference>
<dbReference type="Pfam" id="PF00168">
    <property type="entry name" value="C2"/>
    <property type="match status" value="1"/>
</dbReference>
<dbReference type="InterPro" id="IPR039725">
    <property type="entry name" value="CC2D1A/B"/>
</dbReference>
<proteinExistence type="inferred from homology"/>
<feature type="region of interest" description="Disordered" evidence="4">
    <location>
        <begin position="229"/>
        <end position="253"/>
    </location>
</feature>
<evidence type="ECO:0000259" key="5">
    <source>
        <dbReference type="PROSITE" id="PS50004"/>
    </source>
</evidence>
<dbReference type="SMART" id="SM00685">
    <property type="entry name" value="DM14"/>
    <property type="match status" value="3"/>
</dbReference>
<keyword evidence="2" id="KW-0175">Coiled coil</keyword>
<dbReference type="InterPro" id="IPR006608">
    <property type="entry name" value="CC2D1A/B_DM14"/>
</dbReference>
<dbReference type="InterPro" id="IPR000008">
    <property type="entry name" value="C2_dom"/>
</dbReference>
<dbReference type="Gene3D" id="2.60.40.150">
    <property type="entry name" value="C2 domain"/>
    <property type="match status" value="1"/>
</dbReference>
<dbReference type="PANTHER" id="PTHR13076:SF8">
    <property type="entry name" value="COILED-COIL AND C2 DOMAIN-CONTAINING PROTEIN 1A"/>
    <property type="match status" value="1"/>
</dbReference>
<evidence type="ECO:0000256" key="3">
    <source>
        <dbReference type="ARBA" id="ARBA00068693"/>
    </source>
</evidence>
<dbReference type="GO" id="GO:0001227">
    <property type="term" value="F:DNA-binding transcription repressor activity, RNA polymerase II-specific"/>
    <property type="evidence" value="ECO:0007669"/>
    <property type="project" value="InterPro"/>
</dbReference>
<evidence type="ECO:0000256" key="2">
    <source>
        <dbReference type="ARBA" id="ARBA00023054"/>
    </source>
</evidence>
<feature type="region of interest" description="Disordered" evidence="4">
    <location>
        <begin position="364"/>
        <end position="393"/>
    </location>
</feature>
<dbReference type="SUPFAM" id="SSF49562">
    <property type="entry name" value="C2 domain (Calcium/lipid-binding domain, CaLB)"/>
    <property type="match status" value="1"/>
</dbReference>
<protein>
    <recommendedName>
        <fullName evidence="3">Coiled-coil and C2 domain-containing protein 1B</fullName>
    </recommendedName>
</protein>
<dbReference type="Proteomes" id="UP000694555">
    <property type="component" value="Unplaced"/>
</dbReference>
<sequence length="743" mass="81660">LGGFVLPAELWPLPAAVSPSSSPQELLGVLGKSGRPNFGLGWGGNKELVELGAGFPTSEKPPAHSPRLGAVFRQTLGFPTSSAFAAVPAGSEVCLFTEAEEYWSDRGLYYCACSFQTLENMLASVKKGKKINEEEIPPPVALGKGASSLQPSPRWLYPAADGETGNTALLSASPGSDHASAEALLRGRQREYKLAALHAKQCGDLEMATKYYRVAKSFDSLLEAAGNGQPVELSSVPPPPGKTQNLAREQRGASKRKAIEAFLRLSPQTDVPPPPRDVLEALQQRMDRYKTAAAQAKSKGDDRKARMHERIVKQYQDTIRAHKAGKMVDFSELPVPPGIFPVRFMASSSRSCFPKLVCCEEEDLDPSTATASQPKQPPPPPQTSSDAELPSSPVAQQQLAFLEGRRKQLMQAALRAKQKNDIEGAKLFLRQAKGLDPMIEASQNGLPVDITKVPEAPMNKEDFVLVQRRGVHISPEAASQYLELMKLIRQQHEMCMNYSKQFTHLGNIAETTKFEKLAEDCKQNMEILKQAHARGFPLPKYHYEQRTFSVIKIFPELNSNDMVLSIVKGINLPAPPGVAPNDLDAFVRFEFPYPNAEEAQKDKTNVIKNTDSPEFKEQFKLYMNRGHRGLRRVLQTKGIKFEVAHKGGLFKTDRVIGTAQLKLEALETACEVREIIELLDGRRPTGGKLEVIVRIREPLSSQQLETRTERWLVINPSTMPPVSAAAGTGCCPQAPVALGLPIH</sequence>
<reference evidence="6" key="2">
    <citation type="submission" date="2025-09" db="UniProtKB">
        <authorList>
            <consortium name="Ensembl"/>
        </authorList>
    </citation>
    <scope>IDENTIFICATION</scope>
</reference>
<organism evidence="6 7">
    <name type="scientific">Buteo japonicus</name>
    <dbReference type="NCBI Taxonomy" id="224669"/>
    <lineage>
        <taxon>Eukaryota</taxon>
        <taxon>Metazoa</taxon>
        <taxon>Chordata</taxon>
        <taxon>Craniata</taxon>
        <taxon>Vertebrata</taxon>
        <taxon>Euteleostomi</taxon>
        <taxon>Archelosauria</taxon>
        <taxon>Archosauria</taxon>
        <taxon>Dinosauria</taxon>
        <taxon>Saurischia</taxon>
        <taxon>Theropoda</taxon>
        <taxon>Coelurosauria</taxon>
        <taxon>Aves</taxon>
        <taxon>Neognathae</taxon>
        <taxon>Neoaves</taxon>
        <taxon>Telluraves</taxon>
        <taxon>Accipitrimorphae</taxon>
        <taxon>Accipitriformes</taxon>
        <taxon>Accipitridae</taxon>
        <taxon>Accipitrinae</taxon>
        <taxon>Buteo</taxon>
    </lineage>
</organism>
<dbReference type="Pfam" id="PF21528">
    <property type="entry name" value="CC2D1A-B_DM14"/>
    <property type="match status" value="3"/>
</dbReference>
<evidence type="ECO:0000256" key="1">
    <source>
        <dbReference type="ARBA" id="ARBA00010672"/>
    </source>
</evidence>
<dbReference type="PANTHER" id="PTHR13076">
    <property type="entry name" value="COILED-COIL AND C2 DOMAIN-CONTAINING PROTEIN 1-LIKE"/>
    <property type="match status" value="1"/>
</dbReference>
<dbReference type="AlphaFoldDB" id="A0A8C0BK96"/>
<feature type="domain" description="C2" evidence="5">
    <location>
        <begin position="542"/>
        <end position="676"/>
    </location>
</feature>
<dbReference type="Ensembl" id="ENSBJAT00000018871.1">
    <property type="protein sequence ID" value="ENSBJAP00000018361.1"/>
    <property type="gene ID" value="ENSBJAG00000012103.1"/>
</dbReference>
<dbReference type="InterPro" id="IPR035892">
    <property type="entry name" value="C2_domain_sf"/>
</dbReference>
<dbReference type="SMART" id="SM00239">
    <property type="entry name" value="C2"/>
    <property type="match status" value="1"/>
</dbReference>
<evidence type="ECO:0000256" key="4">
    <source>
        <dbReference type="SAM" id="MobiDB-lite"/>
    </source>
</evidence>
<accession>A0A8C0BK96</accession>
<evidence type="ECO:0000313" key="6">
    <source>
        <dbReference type="Ensembl" id="ENSBJAP00000018361.1"/>
    </source>
</evidence>
<keyword evidence="7" id="KW-1185">Reference proteome</keyword>
<comment type="similarity">
    <text evidence="1">Belongs to the CC2D1 family.</text>
</comment>
<evidence type="ECO:0000313" key="7">
    <source>
        <dbReference type="Proteomes" id="UP000694555"/>
    </source>
</evidence>
<dbReference type="InterPro" id="IPR037772">
    <property type="entry name" value="C2_Freud"/>
</dbReference>